<name>A0ABS7KBV5_9BACL</name>
<evidence type="ECO:0000313" key="3">
    <source>
        <dbReference type="Proteomes" id="UP000706031"/>
    </source>
</evidence>
<dbReference type="EMBL" id="JACLIC010000001">
    <property type="protein sequence ID" value="MBY0201624.1"/>
    <property type="molecule type" value="Genomic_DNA"/>
</dbReference>
<proteinExistence type="predicted"/>
<organism evidence="2 3">
    <name type="scientific">Paenibacillus cucumis</name>
    <name type="common">ex Kampfer et al. 2016</name>
    <dbReference type="NCBI Taxonomy" id="1776858"/>
    <lineage>
        <taxon>Bacteria</taxon>
        <taxon>Bacillati</taxon>
        <taxon>Bacillota</taxon>
        <taxon>Bacilli</taxon>
        <taxon>Bacillales</taxon>
        <taxon>Paenibacillaceae</taxon>
        <taxon>Paenibacillus</taxon>
    </lineage>
</organism>
<dbReference type="InterPro" id="IPR036390">
    <property type="entry name" value="WH_DNA-bd_sf"/>
</dbReference>
<feature type="domain" description="Plasmid replication protein RepL" evidence="1">
    <location>
        <begin position="21"/>
        <end position="148"/>
    </location>
</feature>
<keyword evidence="3" id="KW-1185">Reference proteome</keyword>
<accession>A0ABS7KBV5</accession>
<dbReference type="Pfam" id="PF05732">
    <property type="entry name" value="RepL"/>
    <property type="match status" value="1"/>
</dbReference>
<evidence type="ECO:0000259" key="1">
    <source>
        <dbReference type="Pfam" id="PF05732"/>
    </source>
</evidence>
<gene>
    <name evidence="2" type="ORF">H7T88_00005</name>
</gene>
<dbReference type="RefSeq" id="WP_221786410.1">
    <property type="nucleotide sequence ID" value="NZ_JACLIC010000001.1"/>
</dbReference>
<dbReference type="Proteomes" id="UP000706031">
    <property type="component" value="Unassembled WGS sequence"/>
</dbReference>
<dbReference type="SUPFAM" id="SSF46785">
    <property type="entry name" value="Winged helix' DNA-binding domain"/>
    <property type="match status" value="1"/>
</dbReference>
<evidence type="ECO:0000313" key="2">
    <source>
        <dbReference type="EMBL" id="MBY0201624.1"/>
    </source>
</evidence>
<dbReference type="InterPro" id="IPR008813">
    <property type="entry name" value="Plasmid_replication_RepL"/>
</dbReference>
<reference evidence="2 3" key="1">
    <citation type="submission" date="2020-08" db="EMBL/GenBank/DDBJ databases">
        <title>Fungal Genomes of the International Space Station.</title>
        <authorList>
            <person name="Seuylemezian A."/>
            <person name="Singh N.K."/>
            <person name="Wood J."/>
            <person name="Venkateswaran K."/>
        </authorList>
    </citation>
    <scope>NUCLEOTIDE SEQUENCE [LARGE SCALE GENOMIC DNA]</scope>
    <source>
        <strain evidence="2 3">S/N-304-OC-R4</strain>
    </source>
</reference>
<comment type="caution">
    <text evidence="2">The sequence shown here is derived from an EMBL/GenBank/DDBJ whole genome shotgun (WGS) entry which is preliminary data.</text>
</comment>
<protein>
    <submittedName>
        <fullName evidence="2">Replication/maintenance protein RepL</fullName>
    </submittedName>
</protein>
<sequence>MSKAKGKFVGQSKWMKLGEDNIPTGEVRTVDEFESSIDSRNGFMITYMTSVIGLIEKLGTKKMLVVKYIFENMSKTENTLITTVDELARNSKVSKPVVVETLRLLEEADLIARRTGSIMLSAKLIHRGDQHKERYLMAKFHSFSGDPEDPDTEG</sequence>